<dbReference type="PRINTS" id="PR00146">
    <property type="entry name" value="DHPICSNTHASE"/>
</dbReference>
<gene>
    <name evidence="1" type="ORF">LTR05_008443</name>
</gene>
<dbReference type="CDD" id="cd00408">
    <property type="entry name" value="DHDPS-like"/>
    <property type="match status" value="1"/>
</dbReference>
<evidence type="ECO:0000313" key="1">
    <source>
        <dbReference type="EMBL" id="KAK5080738.1"/>
    </source>
</evidence>
<dbReference type="Proteomes" id="UP001309876">
    <property type="component" value="Unassembled WGS sequence"/>
</dbReference>
<accession>A0AAN7PJX0</accession>
<protein>
    <recommendedName>
        <fullName evidence="3">Dihydrodipicolinate synthase</fullName>
    </recommendedName>
</protein>
<dbReference type="SMART" id="SM01130">
    <property type="entry name" value="DHDPS"/>
    <property type="match status" value="1"/>
</dbReference>
<dbReference type="PANTHER" id="PTHR12128:SF47">
    <property type="entry name" value="DIHYDRODIPICOLINATE SYNTHASE-RELATED"/>
    <property type="match status" value="1"/>
</dbReference>
<dbReference type="PANTHER" id="PTHR12128">
    <property type="entry name" value="DIHYDRODIPICOLINATE SYNTHASE"/>
    <property type="match status" value="1"/>
</dbReference>
<name>A0AAN7PJX0_9EURO</name>
<dbReference type="GO" id="GO:0008840">
    <property type="term" value="F:4-hydroxy-tetrahydrodipicolinate synthase activity"/>
    <property type="evidence" value="ECO:0007669"/>
    <property type="project" value="TreeGrafter"/>
</dbReference>
<proteinExistence type="predicted"/>
<comment type="caution">
    <text evidence="1">The sequence shown here is derived from an EMBL/GenBank/DDBJ whole genome shotgun (WGS) entry which is preliminary data.</text>
</comment>
<dbReference type="EMBL" id="JAVRRJ010000012">
    <property type="protein sequence ID" value="KAK5080738.1"/>
    <property type="molecule type" value="Genomic_DNA"/>
</dbReference>
<dbReference type="InterPro" id="IPR002220">
    <property type="entry name" value="DapA-like"/>
</dbReference>
<dbReference type="SUPFAM" id="SSF51569">
    <property type="entry name" value="Aldolase"/>
    <property type="match status" value="1"/>
</dbReference>
<dbReference type="Pfam" id="PF00701">
    <property type="entry name" value="DHDPS"/>
    <property type="match status" value="1"/>
</dbReference>
<dbReference type="Gene3D" id="3.20.20.70">
    <property type="entry name" value="Aldolase class I"/>
    <property type="match status" value="1"/>
</dbReference>
<organism evidence="1 2">
    <name type="scientific">Lithohypha guttulata</name>
    <dbReference type="NCBI Taxonomy" id="1690604"/>
    <lineage>
        <taxon>Eukaryota</taxon>
        <taxon>Fungi</taxon>
        <taxon>Dikarya</taxon>
        <taxon>Ascomycota</taxon>
        <taxon>Pezizomycotina</taxon>
        <taxon>Eurotiomycetes</taxon>
        <taxon>Chaetothyriomycetidae</taxon>
        <taxon>Chaetothyriales</taxon>
        <taxon>Trichomeriaceae</taxon>
        <taxon>Lithohypha</taxon>
    </lineage>
</organism>
<keyword evidence="2" id="KW-1185">Reference proteome</keyword>
<dbReference type="InterPro" id="IPR013785">
    <property type="entry name" value="Aldolase_TIM"/>
</dbReference>
<dbReference type="AlphaFoldDB" id="A0AAN7PJX0"/>
<evidence type="ECO:0008006" key="3">
    <source>
        <dbReference type="Google" id="ProtNLM"/>
    </source>
</evidence>
<evidence type="ECO:0000313" key="2">
    <source>
        <dbReference type="Proteomes" id="UP001309876"/>
    </source>
</evidence>
<sequence>MTILKSNIPAKAKCLPRGVYPPCITLFKPTARQEIDTDACYAHYSNLIRGGVAGLVVQGTNGEAVLLSPEEKIELTRTARKAAADLDLPDYPIVAGISGQSTNETFKLAEDAAEAGANFALLLPPSFWPKAATNDVLRDFYREVADESPIPVVIYNYPGATNGVDLSSALLAELAEHPNIVGVKLTCGNAGKVTHLSELFSPEQFSVYAGQVDWLLPCLIGGGVGCITGMGNIFPRAVSKVYTLWKQNKIEEAKRLQGAASAAEKACREGIALTKYGAWKFVGPKIGFNDPATYFPRKPYKPLSKDRQLWCVDTLQHMADIEESLPDVVVLKGSATNGV</sequence>
<reference evidence="1 2" key="1">
    <citation type="submission" date="2023-08" db="EMBL/GenBank/DDBJ databases">
        <title>Black Yeasts Isolated from many extreme environments.</title>
        <authorList>
            <person name="Coleine C."/>
            <person name="Stajich J.E."/>
            <person name="Selbmann L."/>
        </authorList>
    </citation>
    <scope>NUCLEOTIDE SEQUENCE [LARGE SCALE GENOMIC DNA]</scope>
    <source>
        <strain evidence="1 2">CCFEE 5910</strain>
    </source>
</reference>